<organism evidence="1 2">
    <name type="scientific">Anabaena sphaerica FACHB-251</name>
    <dbReference type="NCBI Taxonomy" id="2692883"/>
    <lineage>
        <taxon>Bacteria</taxon>
        <taxon>Bacillati</taxon>
        <taxon>Cyanobacteriota</taxon>
        <taxon>Cyanophyceae</taxon>
        <taxon>Nostocales</taxon>
        <taxon>Nostocaceae</taxon>
        <taxon>Anabaena</taxon>
    </lineage>
</organism>
<gene>
    <name evidence="1" type="ORF">H6G06_07225</name>
</gene>
<comment type="caution">
    <text evidence="1">The sequence shown here is derived from an EMBL/GenBank/DDBJ whole genome shotgun (WGS) entry which is preliminary data.</text>
</comment>
<protein>
    <submittedName>
        <fullName evidence="1">Uncharacterized protein</fullName>
    </submittedName>
</protein>
<keyword evidence="2" id="KW-1185">Reference proteome</keyword>
<name>A0A926WFM9_9NOST</name>
<dbReference type="Proteomes" id="UP000662185">
    <property type="component" value="Unassembled WGS sequence"/>
</dbReference>
<accession>A0A926WFM9</accession>
<evidence type="ECO:0000313" key="2">
    <source>
        <dbReference type="Proteomes" id="UP000662185"/>
    </source>
</evidence>
<evidence type="ECO:0000313" key="1">
    <source>
        <dbReference type="EMBL" id="MBD2293282.1"/>
    </source>
</evidence>
<sequence>MLNKNTMVLASIASHASCKVKAPKAINHPEPTKAMVGRFVLKPGM</sequence>
<proteinExistence type="predicted"/>
<dbReference type="AlphaFoldDB" id="A0A926WFM9"/>
<dbReference type="EMBL" id="JACJQU010000002">
    <property type="protein sequence ID" value="MBD2293282.1"/>
    <property type="molecule type" value="Genomic_DNA"/>
</dbReference>
<reference evidence="2" key="1">
    <citation type="journal article" date="2020" name="ISME J.">
        <title>Comparative genomics reveals insights into cyanobacterial evolution and habitat adaptation.</title>
        <authorList>
            <person name="Chen M.Y."/>
            <person name="Teng W.K."/>
            <person name="Zhao L."/>
            <person name="Hu C.X."/>
            <person name="Zhou Y.K."/>
            <person name="Han B.P."/>
            <person name="Song L.R."/>
            <person name="Shu W.S."/>
        </authorList>
    </citation>
    <scope>NUCLEOTIDE SEQUENCE [LARGE SCALE GENOMIC DNA]</scope>
    <source>
        <strain evidence="2">FACHB-251</strain>
    </source>
</reference>